<dbReference type="InterPro" id="IPR000477">
    <property type="entry name" value="RT_dom"/>
</dbReference>
<feature type="domain" description="Reverse transcriptase" evidence="1">
    <location>
        <begin position="1"/>
        <end position="117"/>
    </location>
</feature>
<dbReference type="CDD" id="cd09276">
    <property type="entry name" value="Rnase_HI_RT_non_LTR"/>
    <property type="match status" value="1"/>
</dbReference>
<feature type="domain" description="RNase H type-1" evidence="2">
    <location>
        <begin position="322"/>
        <end position="449"/>
    </location>
</feature>
<dbReference type="InterPro" id="IPR052560">
    <property type="entry name" value="RdDP_mobile_element"/>
</dbReference>
<dbReference type="GeneID" id="134291045"/>
<sequence>MTRFVTQGLPQGDVCSPTLFNVYTTVLHTIKVEGVVLVQYADDFAIIIEGGSREQVAARGQIFLNEFKRKTEELNLTMNPQKTKVMLFKNSPKELEIRIDGNKLENVRIHRYLGLIVDRSLGYGAHLRDLVQRLAERQNMIRVISGTKYGAHPQTLGMAYNALFRSCMDYASTIYGSACKSNLGKIDVLNNQCLRKVTGCTKTTPINTLYAIAGQLPLEFRRLLNVGKQLAKHYHRNSVVKQQLDSAMEQDQNREKDRCSFIERVALDHATILQATSTSLVCKNQWEDVTIETELPDGPWRKKTTSERVLKQLTLSLIHGKYNSRRIIYTDASKNWNYCGIGVYDSTTNFRISLKLERNVCIMSAELEAIWVALQYICEYGITNAVIMSDSKSGLEFIKSNVQDHYRDEIVERLLTMASKTQTTLQWVPGHIGAAGNEAADQLAKAALEVQEQQYICDNKVFVHDVENYFRRVAVEDAQQWYLEYAAIDGKGRKFFQLQNTIPSKPWYTGKQLTNSETRTLNRLLSGHDYSAYWLAKMKLQSNGVCETCSVVENAEHIIFSCTKYAQSRAKYGLSNYGNIYQVFSENNNLH</sequence>
<evidence type="ECO:0000259" key="2">
    <source>
        <dbReference type="PROSITE" id="PS50879"/>
    </source>
</evidence>
<dbReference type="InterPro" id="IPR002156">
    <property type="entry name" value="RNaseH_domain"/>
</dbReference>
<dbReference type="EnsemblMetazoa" id="AALFPA23_022225.R32939">
    <property type="protein sequence ID" value="AALFPA23_022225.P32939"/>
    <property type="gene ID" value="AALFPA23_022225"/>
</dbReference>
<dbReference type="Proteomes" id="UP000069940">
    <property type="component" value="Unassembled WGS sequence"/>
</dbReference>
<dbReference type="SUPFAM" id="SSF53098">
    <property type="entry name" value="Ribonuclease H-like"/>
    <property type="match status" value="1"/>
</dbReference>
<reference evidence="4" key="1">
    <citation type="journal article" date="2015" name="Proc. Natl. Acad. Sci. U.S.A.">
        <title>Genome sequence of the Asian Tiger mosquito, Aedes albopictus, reveals insights into its biology, genetics, and evolution.</title>
        <authorList>
            <person name="Chen X.G."/>
            <person name="Jiang X."/>
            <person name="Gu J."/>
            <person name="Xu M."/>
            <person name="Wu Y."/>
            <person name="Deng Y."/>
            <person name="Zhang C."/>
            <person name="Bonizzoni M."/>
            <person name="Dermauw W."/>
            <person name="Vontas J."/>
            <person name="Armbruster P."/>
            <person name="Huang X."/>
            <person name="Yang Y."/>
            <person name="Zhang H."/>
            <person name="He W."/>
            <person name="Peng H."/>
            <person name="Liu Y."/>
            <person name="Wu K."/>
            <person name="Chen J."/>
            <person name="Lirakis M."/>
            <person name="Topalis P."/>
            <person name="Van Leeuwen T."/>
            <person name="Hall A.B."/>
            <person name="Jiang X."/>
            <person name="Thorpe C."/>
            <person name="Mueller R.L."/>
            <person name="Sun C."/>
            <person name="Waterhouse R.M."/>
            <person name="Yan G."/>
            <person name="Tu Z.J."/>
            <person name="Fang X."/>
            <person name="James A.A."/>
        </authorList>
    </citation>
    <scope>NUCLEOTIDE SEQUENCE [LARGE SCALE GENOMIC DNA]</scope>
    <source>
        <strain evidence="4">Foshan</strain>
    </source>
</reference>
<reference evidence="3" key="2">
    <citation type="submission" date="2025-05" db="UniProtKB">
        <authorList>
            <consortium name="EnsemblMetazoa"/>
        </authorList>
    </citation>
    <scope>IDENTIFICATION</scope>
    <source>
        <strain evidence="3">Foshan</strain>
    </source>
</reference>
<accession>A0ABM1ZW74</accession>
<dbReference type="InterPro" id="IPR043502">
    <property type="entry name" value="DNA/RNA_pol_sf"/>
</dbReference>
<evidence type="ECO:0000313" key="4">
    <source>
        <dbReference type="Proteomes" id="UP000069940"/>
    </source>
</evidence>
<dbReference type="PANTHER" id="PTHR36688">
    <property type="entry name" value="ENDO/EXONUCLEASE/PHOSPHATASE DOMAIN-CONTAINING PROTEIN"/>
    <property type="match status" value="1"/>
</dbReference>
<dbReference type="InterPro" id="IPR036397">
    <property type="entry name" value="RNaseH_sf"/>
</dbReference>
<protein>
    <submittedName>
        <fullName evidence="3">Uncharacterized protein</fullName>
    </submittedName>
</protein>
<evidence type="ECO:0000313" key="3">
    <source>
        <dbReference type="EnsemblMetazoa" id="AALFPA23_022225.P32939"/>
    </source>
</evidence>
<dbReference type="Pfam" id="PF00078">
    <property type="entry name" value="RVT_1"/>
    <property type="match status" value="1"/>
</dbReference>
<keyword evidence="4" id="KW-1185">Reference proteome</keyword>
<dbReference type="RefSeq" id="XP_062714290.1">
    <property type="nucleotide sequence ID" value="XM_062858306.1"/>
</dbReference>
<dbReference type="InterPro" id="IPR012337">
    <property type="entry name" value="RNaseH-like_sf"/>
</dbReference>
<organism evidence="3 4">
    <name type="scientific">Aedes albopictus</name>
    <name type="common">Asian tiger mosquito</name>
    <name type="synonym">Stegomyia albopicta</name>
    <dbReference type="NCBI Taxonomy" id="7160"/>
    <lineage>
        <taxon>Eukaryota</taxon>
        <taxon>Metazoa</taxon>
        <taxon>Ecdysozoa</taxon>
        <taxon>Arthropoda</taxon>
        <taxon>Hexapoda</taxon>
        <taxon>Insecta</taxon>
        <taxon>Pterygota</taxon>
        <taxon>Neoptera</taxon>
        <taxon>Endopterygota</taxon>
        <taxon>Diptera</taxon>
        <taxon>Nematocera</taxon>
        <taxon>Culicoidea</taxon>
        <taxon>Culicidae</taxon>
        <taxon>Culicinae</taxon>
        <taxon>Aedini</taxon>
        <taxon>Aedes</taxon>
        <taxon>Stegomyia</taxon>
    </lineage>
</organism>
<evidence type="ECO:0000259" key="1">
    <source>
        <dbReference type="PROSITE" id="PS50878"/>
    </source>
</evidence>
<dbReference type="PANTHER" id="PTHR36688:SF1">
    <property type="entry name" value="ENDONUCLEASE_EXONUCLEASE_PHOSPHATASE DOMAIN-CONTAINING PROTEIN"/>
    <property type="match status" value="1"/>
</dbReference>
<dbReference type="PROSITE" id="PS50879">
    <property type="entry name" value="RNASE_H_1"/>
    <property type="match status" value="1"/>
</dbReference>
<proteinExistence type="predicted"/>
<dbReference type="SUPFAM" id="SSF56672">
    <property type="entry name" value="DNA/RNA polymerases"/>
    <property type="match status" value="1"/>
</dbReference>
<name>A0ABM1ZW74_AEDAL</name>
<dbReference type="Pfam" id="PF00075">
    <property type="entry name" value="RNase_H"/>
    <property type="match status" value="1"/>
</dbReference>
<dbReference type="Gene3D" id="3.30.420.10">
    <property type="entry name" value="Ribonuclease H-like superfamily/Ribonuclease H"/>
    <property type="match status" value="1"/>
</dbReference>
<dbReference type="PROSITE" id="PS50878">
    <property type="entry name" value="RT_POL"/>
    <property type="match status" value="1"/>
</dbReference>